<dbReference type="PROSITE" id="PS00893">
    <property type="entry name" value="NUDIX_BOX"/>
    <property type="match status" value="1"/>
</dbReference>
<dbReference type="PANTHER" id="PTHR43046">
    <property type="entry name" value="GDP-MANNOSE MANNOSYL HYDROLASE"/>
    <property type="match status" value="1"/>
</dbReference>
<feature type="domain" description="Nudix hydrolase" evidence="5">
    <location>
        <begin position="103"/>
        <end position="232"/>
    </location>
</feature>
<evidence type="ECO:0000256" key="4">
    <source>
        <dbReference type="SAM" id="MobiDB-lite"/>
    </source>
</evidence>
<dbReference type="Pfam" id="PF00293">
    <property type="entry name" value="NUDIX"/>
    <property type="match status" value="1"/>
</dbReference>
<keyword evidence="7" id="KW-1185">Reference proteome</keyword>
<evidence type="ECO:0000256" key="1">
    <source>
        <dbReference type="ARBA" id="ARBA00001946"/>
    </source>
</evidence>
<dbReference type="GO" id="GO:0016787">
    <property type="term" value="F:hydrolase activity"/>
    <property type="evidence" value="ECO:0007669"/>
    <property type="project" value="UniProtKB-KW"/>
</dbReference>
<dbReference type="InterPro" id="IPR015797">
    <property type="entry name" value="NUDIX_hydrolase-like_dom_sf"/>
</dbReference>
<feature type="compositionally biased region" description="Basic and acidic residues" evidence="4">
    <location>
        <begin position="76"/>
        <end position="87"/>
    </location>
</feature>
<dbReference type="Proteomes" id="UP000245765">
    <property type="component" value="Unassembled WGS sequence"/>
</dbReference>
<evidence type="ECO:0000256" key="3">
    <source>
        <dbReference type="RuleBase" id="RU003476"/>
    </source>
</evidence>
<dbReference type="InterPro" id="IPR000086">
    <property type="entry name" value="NUDIX_hydrolase_dom"/>
</dbReference>
<protein>
    <recommendedName>
        <fullName evidence="5">Nudix hydrolase domain-containing protein</fullName>
    </recommendedName>
</protein>
<proteinExistence type="inferred from homology"/>
<dbReference type="CDD" id="cd02883">
    <property type="entry name" value="NUDIX_Hydrolase"/>
    <property type="match status" value="1"/>
</dbReference>
<keyword evidence="2 3" id="KW-0378">Hydrolase</keyword>
<dbReference type="PANTHER" id="PTHR43046:SF14">
    <property type="entry name" value="MUTT_NUDIX FAMILY PROTEIN"/>
    <property type="match status" value="1"/>
</dbReference>
<dbReference type="EMBL" id="QGNA01000001">
    <property type="protein sequence ID" value="PWS37850.1"/>
    <property type="molecule type" value="Genomic_DNA"/>
</dbReference>
<evidence type="ECO:0000259" key="5">
    <source>
        <dbReference type="PROSITE" id="PS51462"/>
    </source>
</evidence>
<evidence type="ECO:0000313" key="7">
    <source>
        <dbReference type="Proteomes" id="UP000245765"/>
    </source>
</evidence>
<reference evidence="7" key="1">
    <citation type="submission" date="2018-05" db="EMBL/GenBank/DDBJ databases">
        <authorList>
            <person name="Du Z."/>
            <person name="Wang X."/>
        </authorList>
    </citation>
    <scope>NUCLEOTIDE SEQUENCE [LARGE SCALE GENOMIC DNA]</scope>
    <source>
        <strain evidence="7">CQN31</strain>
    </source>
</reference>
<feature type="region of interest" description="Disordered" evidence="4">
    <location>
        <begin position="44"/>
        <end position="96"/>
    </location>
</feature>
<comment type="caution">
    <text evidence="6">The sequence shown here is derived from an EMBL/GenBank/DDBJ whole genome shotgun (WGS) entry which is preliminary data.</text>
</comment>
<dbReference type="Gene3D" id="3.90.79.10">
    <property type="entry name" value="Nucleoside Triphosphate Pyrophosphohydrolase"/>
    <property type="match status" value="1"/>
</dbReference>
<accession>A0A317FFJ6</accession>
<dbReference type="AlphaFoldDB" id="A0A317FFJ6"/>
<dbReference type="InterPro" id="IPR020476">
    <property type="entry name" value="Nudix_hydrolase"/>
</dbReference>
<comment type="similarity">
    <text evidence="3">Belongs to the Nudix hydrolase family.</text>
</comment>
<comment type="cofactor">
    <cofactor evidence="1">
        <name>Mg(2+)</name>
        <dbReference type="ChEBI" id="CHEBI:18420"/>
    </cofactor>
</comment>
<sequence>MLRRVACRRRRQNEPNDEARAGTVGEASDAGRARAWVAGRNPLCAAGRLGPRDAAGRAQPGRRPAFRDPVGPRGAEPARRRDREHGGRGARGALSARRVIASSRPRATSCGVVVTDGLHLLLGRFTGLALWDIPKGLADPGEDFERAAARELAEETGLEAPPGALRPLGLHRYRPGKDLALFLWRVAAMPDPARLVCRSTFRARDGRVLPKFDAFATPPWDEAITRVGRNLARVLGEVAARARQPALDQPSSSA</sequence>
<gene>
    <name evidence="6" type="ORF">DFH01_00600</name>
</gene>
<name>A0A317FFJ6_9PROT</name>
<dbReference type="PROSITE" id="PS51462">
    <property type="entry name" value="NUDIX"/>
    <property type="match status" value="1"/>
</dbReference>
<organism evidence="6 7">
    <name type="scientific">Falsiroseomonas bella</name>
    <dbReference type="NCBI Taxonomy" id="2184016"/>
    <lineage>
        <taxon>Bacteria</taxon>
        <taxon>Pseudomonadati</taxon>
        <taxon>Pseudomonadota</taxon>
        <taxon>Alphaproteobacteria</taxon>
        <taxon>Acetobacterales</taxon>
        <taxon>Roseomonadaceae</taxon>
        <taxon>Falsiroseomonas</taxon>
    </lineage>
</organism>
<evidence type="ECO:0000313" key="6">
    <source>
        <dbReference type="EMBL" id="PWS37850.1"/>
    </source>
</evidence>
<dbReference type="InterPro" id="IPR020084">
    <property type="entry name" value="NUDIX_hydrolase_CS"/>
</dbReference>
<feature type="compositionally biased region" description="Basic residues" evidence="4">
    <location>
        <begin position="1"/>
        <end position="11"/>
    </location>
</feature>
<feature type="region of interest" description="Disordered" evidence="4">
    <location>
        <begin position="1"/>
        <end position="32"/>
    </location>
</feature>
<evidence type="ECO:0000256" key="2">
    <source>
        <dbReference type="ARBA" id="ARBA00022801"/>
    </source>
</evidence>
<dbReference type="SUPFAM" id="SSF55811">
    <property type="entry name" value="Nudix"/>
    <property type="match status" value="1"/>
</dbReference>
<dbReference type="PRINTS" id="PR00502">
    <property type="entry name" value="NUDIXFAMILY"/>
</dbReference>